<dbReference type="EMBL" id="CM046125">
    <property type="protein sequence ID" value="KAI8423386.1"/>
    <property type="molecule type" value="Genomic_DNA"/>
</dbReference>
<evidence type="ECO:0000313" key="2">
    <source>
        <dbReference type="Proteomes" id="UP001064048"/>
    </source>
</evidence>
<keyword evidence="2" id="KW-1185">Reference proteome</keyword>
<proteinExistence type="predicted"/>
<sequence length="108" mass="11823">MAVVNADGRPILRTGVDDSGSSYEAESVPEDKPSWLVGLRARIEKLVSRYGYEAAKSHIQKTVEGPRPSSGTWDDQPVYVHSVVLSTLDPLLAFPLAVTGVWTLWSLQ</sequence>
<gene>
    <name evidence="1" type="ORF">MSG28_014382</name>
</gene>
<comment type="caution">
    <text evidence="1">The sequence shown here is derived from an EMBL/GenBank/DDBJ whole genome shotgun (WGS) entry which is preliminary data.</text>
</comment>
<evidence type="ECO:0000313" key="1">
    <source>
        <dbReference type="EMBL" id="KAI8423386.1"/>
    </source>
</evidence>
<name>A0ACC0JGX3_CHOFU</name>
<dbReference type="Proteomes" id="UP001064048">
    <property type="component" value="Chromosome 25"/>
</dbReference>
<organism evidence="1 2">
    <name type="scientific">Choristoneura fumiferana</name>
    <name type="common">Spruce budworm moth</name>
    <name type="synonym">Archips fumiferana</name>
    <dbReference type="NCBI Taxonomy" id="7141"/>
    <lineage>
        <taxon>Eukaryota</taxon>
        <taxon>Metazoa</taxon>
        <taxon>Ecdysozoa</taxon>
        <taxon>Arthropoda</taxon>
        <taxon>Hexapoda</taxon>
        <taxon>Insecta</taxon>
        <taxon>Pterygota</taxon>
        <taxon>Neoptera</taxon>
        <taxon>Endopterygota</taxon>
        <taxon>Lepidoptera</taxon>
        <taxon>Glossata</taxon>
        <taxon>Ditrysia</taxon>
        <taxon>Tortricoidea</taxon>
        <taxon>Tortricidae</taxon>
        <taxon>Tortricinae</taxon>
        <taxon>Choristoneura</taxon>
    </lineage>
</organism>
<reference evidence="1 2" key="1">
    <citation type="journal article" date="2022" name="Genome Biol. Evol.">
        <title>The Spruce Budworm Genome: Reconstructing the Evolutionary History of Antifreeze Proteins.</title>
        <authorList>
            <person name="Beliveau C."/>
            <person name="Gagne P."/>
            <person name="Picq S."/>
            <person name="Vernygora O."/>
            <person name="Keeling C.I."/>
            <person name="Pinkney K."/>
            <person name="Doucet D."/>
            <person name="Wen F."/>
            <person name="Johnston J.S."/>
            <person name="Maaroufi H."/>
            <person name="Boyle B."/>
            <person name="Laroche J."/>
            <person name="Dewar K."/>
            <person name="Juretic N."/>
            <person name="Blackburn G."/>
            <person name="Nisole A."/>
            <person name="Brunet B."/>
            <person name="Brandao M."/>
            <person name="Lumley L."/>
            <person name="Duan J."/>
            <person name="Quan G."/>
            <person name="Lucarotti C.J."/>
            <person name="Roe A.D."/>
            <person name="Sperling F.A.H."/>
            <person name="Levesque R.C."/>
            <person name="Cusson M."/>
        </authorList>
    </citation>
    <scope>NUCLEOTIDE SEQUENCE [LARGE SCALE GENOMIC DNA]</scope>
    <source>
        <strain evidence="1">Glfc:IPQL:Cfum</strain>
    </source>
</reference>
<accession>A0ACC0JGX3</accession>
<protein>
    <submittedName>
        <fullName evidence="1">Uncharacterized protein</fullName>
    </submittedName>
</protein>